<gene>
    <name evidence="1" type="ORF">FHX73_113036</name>
</gene>
<dbReference type="AlphaFoldDB" id="A0A561UIL4"/>
<organism evidence="1 2">
    <name type="scientific">Kitasatospora viridis</name>
    <dbReference type="NCBI Taxonomy" id="281105"/>
    <lineage>
        <taxon>Bacteria</taxon>
        <taxon>Bacillati</taxon>
        <taxon>Actinomycetota</taxon>
        <taxon>Actinomycetes</taxon>
        <taxon>Kitasatosporales</taxon>
        <taxon>Streptomycetaceae</taxon>
        <taxon>Kitasatospora</taxon>
    </lineage>
</organism>
<dbReference type="RefSeq" id="WP_145905502.1">
    <property type="nucleotide sequence ID" value="NZ_BAAAMZ010000015.1"/>
</dbReference>
<keyword evidence="2" id="KW-1185">Reference proteome</keyword>
<protein>
    <recommendedName>
        <fullName evidence="3">Tetratricopeptide repeat protein</fullName>
    </recommendedName>
</protein>
<proteinExistence type="predicted"/>
<accession>A0A561UIL4</accession>
<evidence type="ECO:0000313" key="1">
    <source>
        <dbReference type="EMBL" id="TWF99195.1"/>
    </source>
</evidence>
<name>A0A561UIL4_9ACTN</name>
<dbReference type="EMBL" id="VIWT01000001">
    <property type="protein sequence ID" value="TWF99195.1"/>
    <property type="molecule type" value="Genomic_DNA"/>
</dbReference>
<dbReference type="Proteomes" id="UP000317940">
    <property type="component" value="Unassembled WGS sequence"/>
</dbReference>
<dbReference type="InterPro" id="IPR011990">
    <property type="entry name" value="TPR-like_helical_dom_sf"/>
</dbReference>
<comment type="caution">
    <text evidence="1">The sequence shown here is derived from an EMBL/GenBank/DDBJ whole genome shotgun (WGS) entry which is preliminary data.</text>
</comment>
<reference evidence="1 2" key="1">
    <citation type="submission" date="2019-06" db="EMBL/GenBank/DDBJ databases">
        <title>Sequencing the genomes of 1000 actinobacteria strains.</title>
        <authorList>
            <person name="Klenk H.-P."/>
        </authorList>
    </citation>
    <scope>NUCLEOTIDE SEQUENCE [LARGE SCALE GENOMIC DNA]</scope>
    <source>
        <strain evidence="1 2">DSM 44826</strain>
    </source>
</reference>
<evidence type="ECO:0008006" key="3">
    <source>
        <dbReference type="Google" id="ProtNLM"/>
    </source>
</evidence>
<sequence>MSGNDIWDWVYDTHGRLVEDGQHRLATALVEIAGHAVDGRNEQLDAMFPEALAAARALGLPWVEVFLRHWRLQNLLNKRHQGEQAMTEAVSLLEFAHREETADCPQSVCAVQDFTICHANIDGPGYVPERLAVLEEALERVEPARACFDCLSREYADTLEDDDRAEAALAHLDRSQARILAAGQSVSLAFGHARASALHRLGRPQQALDSLAAAEAAFTGAGHALDEDDRRKLGVIRARLLATLGRFDEALEQLPPAEQADAFADVRHRWADAVELLAAADRFENDAALGVRLARWVSYLDTAGSHRPCLDLALTAGRLAVRRGAREVALALVATGERKLALLRRTDRVGEQLAGLRTAALALPVADLPTGPGELLELLAARTEPGDPEQDLELLCAAWARAAELAPAAATDLLLSRAGLLATLGHEQRSAELLWQRLDQDPGHQDLVGMLGSVLVEARDGEGLRRLTDRIAPSAPETAHWLRARWAVAQGRWPEALEQVEALLALAPERINPRRLAAAAATELGEHDRAQRHWQQLLAHALPAEGTPPEQQHRTVQPSDLWHLITAATANRDWAVVREVGARLGIEFDEPDGPVDEQWQYVTVRARRGNGAHSDLPALRTGPATARILPVLGEDIQLNHRDLVVFSPAPLEPEPGEDAPAAERERWRPTFELLTLLDPAGYTTWFVDGAWPGQPAWEELRSALREREFGVWAYSGEQYLVTDPATGRPGLAGVYAAVGVPPTASAAEADALLAELTAGWEHPLSWVALAGAAGADTARHQEVVERYGL</sequence>
<dbReference type="SUPFAM" id="SSF48452">
    <property type="entry name" value="TPR-like"/>
    <property type="match status" value="1"/>
</dbReference>
<dbReference type="OrthoDB" id="8764346at2"/>
<evidence type="ECO:0000313" key="2">
    <source>
        <dbReference type="Proteomes" id="UP000317940"/>
    </source>
</evidence>
<dbReference type="Gene3D" id="1.25.40.10">
    <property type="entry name" value="Tetratricopeptide repeat domain"/>
    <property type="match status" value="1"/>
</dbReference>